<reference evidence="6 7" key="1">
    <citation type="submission" date="2011-07" db="EMBL/GenBank/DDBJ databases">
        <authorList>
            <person name="Coyne R."/>
            <person name="Brami D."/>
            <person name="Johnson J."/>
            <person name="Hostetler J."/>
            <person name="Hannick L."/>
            <person name="Clark T."/>
            <person name="Cassidy-Hanley D."/>
            <person name="Inman J."/>
        </authorList>
    </citation>
    <scope>NUCLEOTIDE SEQUENCE [LARGE SCALE GENOMIC DNA]</scope>
    <source>
        <strain evidence="6 7">G5</strain>
    </source>
</reference>
<keyword evidence="4" id="KW-0067">ATP-binding</keyword>
<dbReference type="OrthoDB" id="346907at2759"/>
<dbReference type="Pfam" id="PF00069">
    <property type="entry name" value="Pkinase"/>
    <property type="match status" value="1"/>
</dbReference>
<dbReference type="Gene3D" id="3.30.200.20">
    <property type="entry name" value="Phosphorylase Kinase, domain 1"/>
    <property type="match status" value="1"/>
</dbReference>
<dbReference type="GO" id="GO:0000407">
    <property type="term" value="C:phagophore assembly site"/>
    <property type="evidence" value="ECO:0007669"/>
    <property type="project" value="TreeGrafter"/>
</dbReference>
<evidence type="ECO:0000256" key="4">
    <source>
        <dbReference type="ARBA" id="ARBA00022840"/>
    </source>
</evidence>
<dbReference type="Proteomes" id="UP000008983">
    <property type="component" value="Unassembled WGS sequence"/>
</dbReference>
<dbReference type="PANTHER" id="PTHR24348:SF22">
    <property type="entry name" value="NON-SPECIFIC SERINE_THREONINE PROTEIN KINASE"/>
    <property type="match status" value="1"/>
</dbReference>
<dbReference type="GO" id="GO:0000045">
    <property type="term" value="P:autophagosome assembly"/>
    <property type="evidence" value="ECO:0007669"/>
    <property type="project" value="TreeGrafter"/>
</dbReference>
<dbReference type="Gene3D" id="1.10.510.10">
    <property type="entry name" value="Transferase(Phosphotransferase) domain 1"/>
    <property type="match status" value="1"/>
</dbReference>
<dbReference type="EC" id="2.7.11.1" evidence="6"/>
<evidence type="ECO:0000259" key="5">
    <source>
        <dbReference type="PROSITE" id="PS50011"/>
    </source>
</evidence>
<evidence type="ECO:0000256" key="2">
    <source>
        <dbReference type="ARBA" id="ARBA00022741"/>
    </source>
</evidence>
<dbReference type="GO" id="GO:0005829">
    <property type="term" value="C:cytosol"/>
    <property type="evidence" value="ECO:0007669"/>
    <property type="project" value="TreeGrafter"/>
</dbReference>
<keyword evidence="7" id="KW-1185">Reference proteome</keyword>
<dbReference type="GO" id="GO:0010506">
    <property type="term" value="P:regulation of autophagy"/>
    <property type="evidence" value="ECO:0007669"/>
    <property type="project" value="InterPro"/>
</dbReference>
<evidence type="ECO:0000313" key="7">
    <source>
        <dbReference type="Proteomes" id="UP000008983"/>
    </source>
</evidence>
<dbReference type="InterPro" id="IPR000719">
    <property type="entry name" value="Prot_kinase_dom"/>
</dbReference>
<keyword evidence="1 6" id="KW-0808">Transferase</keyword>
<dbReference type="AlphaFoldDB" id="G0QLD1"/>
<name>G0QLD1_ICHMU</name>
<dbReference type="GeneID" id="14910159"/>
<proteinExistence type="predicted"/>
<dbReference type="GO" id="GO:0005524">
    <property type="term" value="F:ATP binding"/>
    <property type="evidence" value="ECO:0007669"/>
    <property type="project" value="UniProtKB-KW"/>
</dbReference>
<evidence type="ECO:0000313" key="6">
    <source>
        <dbReference type="EMBL" id="EGR33977.1"/>
    </source>
</evidence>
<dbReference type="GO" id="GO:0016020">
    <property type="term" value="C:membrane"/>
    <property type="evidence" value="ECO:0007669"/>
    <property type="project" value="TreeGrafter"/>
</dbReference>
<keyword evidence="2" id="KW-0547">Nucleotide-binding</keyword>
<evidence type="ECO:0000256" key="1">
    <source>
        <dbReference type="ARBA" id="ARBA00022679"/>
    </source>
</evidence>
<dbReference type="EMBL" id="GL983246">
    <property type="protein sequence ID" value="EGR33977.1"/>
    <property type="molecule type" value="Genomic_DNA"/>
</dbReference>
<dbReference type="eggNOG" id="KOG0595">
    <property type="taxonomic scope" value="Eukaryota"/>
</dbReference>
<dbReference type="RefSeq" id="XP_004039281.1">
    <property type="nucleotide sequence ID" value="XM_004039233.1"/>
</dbReference>
<dbReference type="GO" id="GO:0004674">
    <property type="term" value="F:protein serine/threonine kinase activity"/>
    <property type="evidence" value="ECO:0007669"/>
    <property type="project" value="UniProtKB-EC"/>
</dbReference>
<dbReference type="InParanoid" id="G0QLD1"/>
<dbReference type="GO" id="GO:0005776">
    <property type="term" value="C:autophagosome"/>
    <property type="evidence" value="ECO:0007669"/>
    <property type="project" value="TreeGrafter"/>
</dbReference>
<dbReference type="SUPFAM" id="SSF56112">
    <property type="entry name" value="Protein kinase-like (PK-like)"/>
    <property type="match status" value="1"/>
</dbReference>
<sequence length="295" mass="34766">MQQQKAIENYILQEIIYQGSQSTVYKGYNLLKNDLVVIKEISRQLILEYDNLDECIKNEIEVLTNISNPYIVEFIEMLKTDNNIYFIYEYSDFGFCKRLDRLSDRTDTLVGTPNYTAPEILLGKQYSMKVDIWSLGCVLYVMLFGKKLYDDGDIAKLIKIQEIQNIQIPSDIYVSEQTINLLKRMVEKDENKRIGWQDLFDLILTKEDIEKLNQHQLKYSIDEIMSPEKNSIVQNLNIQTISGLKGLNFDIYEFKNTFIYESFSSLIVKEYNHSKRLVQTMKEDFQNEVQKNNIQ</sequence>
<dbReference type="InterPro" id="IPR011009">
    <property type="entry name" value="Kinase-like_dom_sf"/>
</dbReference>
<dbReference type="InterPro" id="IPR045269">
    <property type="entry name" value="Atg1-like"/>
</dbReference>
<dbReference type="STRING" id="857967.G0QLD1"/>
<organism evidence="6 7">
    <name type="scientific">Ichthyophthirius multifiliis</name>
    <name type="common">White spot disease agent</name>
    <name type="synonym">Ich</name>
    <dbReference type="NCBI Taxonomy" id="5932"/>
    <lineage>
        <taxon>Eukaryota</taxon>
        <taxon>Sar</taxon>
        <taxon>Alveolata</taxon>
        <taxon>Ciliophora</taxon>
        <taxon>Intramacronucleata</taxon>
        <taxon>Oligohymenophorea</taxon>
        <taxon>Hymenostomatida</taxon>
        <taxon>Ophryoglenina</taxon>
        <taxon>Ichthyophthirius</taxon>
    </lineage>
</organism>
<protein>
    <submittedName>
        <fullName evidence="6">Protein kinase domain protein</fullName>
        <ecNumber evidence="6">2.7.11.1</ecNumber>
    </submittedName>
</protein>
<dbReference type="PROSITE" id="PS50011">
    <property type="entry name" value="PROTEIN_KINASE_DOM"/>
    <property type="match status" value="1"/>
</dbReference>
<gene>
    <name evidence="6" type="ORF">IMG5_028950</name>
</gene>
<evidence type="ECO:0000256" key="3">
    <source>
        <dbReference type="ARBA" id="ARBA00022777"/>
    </source>
</evidence>
<feature type="domain" description="Protein kinase" evidence="5">
    <location>
        <begin position="1"/>
        <end position="205"/>
    </location>
</feature>
<accession>G0QLD1</accession>
<keyword evidence="3 6" id="KW-0418">Kinase</keyword>
<dbReference type="PANTHER" id="PTHR24348">
    <property type="entry name" value="SERINE/THREONINE-PROTEIN KINASE UNC-51-RELATED"/>
    <property type="match status" value="1"/>
</dbReference>